<dbReference type="Pfam" id="PF01794">
    <property type="entry name" value="Ferric_reduct"/>
    <property type="match status" value="1"/>
</dbReference>
<name>A0AAD3GZ01_9STRA</name>
<dbReference type="PANTHER" id="PTHR11972:SF153">
    <property type="entry name" value="SUPEROXIDE-GENERATING NADPH OXIDASE HEAVY CHAIN SUBUNIT A"/>
    <property type="match status" value="1"/>
</dbReference>
<dbReference type="InterPro" id="IPR013112">
    <property type="entry name" value="FAD-bd_8"/>
</dbReference>
<evidence type="ECO:0000256" key="6">
    <source>
        <dbReference type="SAM" id="MobiDB-lite"/>
    </source>
</evidence>
<feature type="compositionally biased region" description="Low complexity" evidence="6">
    <location>
        <begin position="853"/>
        <end position="871"/>
    </location>
</feature>
<dbReference type="InterPro" id="IPR013130">
    <property type="entry name" value="Fe3_Rdtase_TM_dom"/>
</dbReference>
<evidence type="ECO:0000256" key="5">
    <source>
        <dbReference type="ARBA" id="ARBA00023136"/>
    </source>
</evidence>
<dbReference type="PANTHER" id="PTHR11972">
    <property type="entry name" value="NADPH OXIDASE"/>
    <property type="match status" value="1"/>
</dbReference>
<evidence type="ECO:0000313" key="10">
    <source>
        <dbReference type="Proteomes" id="UP001054902"/>
    </source>
</evidence>
<comment type="subcellular location">
    <subcellularLocation>
        <location evidence="1">Membrane</location>
        <topology evidence="1">Multi-pass membrane protein</topology>
    </subcellularLocation>
</comment>
<evidence type="ECO:0000313" key="9">
    <source>
        <dbReference type="EMBL" id="GFH44150.1"/>
    </source>
</evidence>
<dbReference type="GO" id="GO:0016491">
    <property type="term" value="F:oxidoreductase activity"/>
    <property type="evidence" value="ECO:0007669"/>
    <property type="project" value="UniProtKB-KW"/>
</dbReference>
<evidence type="ECO:0000256" key="7">
    <source>
        <dbReference type="SAM" id="Phobius"/>
    </source>
</evidence>
<feature type="compositionally biased region" description="Polar residues" evidence="6">
    <location>
        <begin position="956"/>
        <end position="973"/>
    </location>
</feature>
<evidence type="ECO:0000256" key="3">
    <source>
        <dbReference type="ARBA" id="ARBA00022989"/>
    </source>
</evidence>
<gene>
    <name evidence="9" type="ORF">CTEN210_00624</name>
</gene>
<keyword evidence="2 7" id="KW-0812">Transmembrane</keyword>
<proteinExistence type="predicted"/>
<feature type="compositionally biased region" description="Basic and acidic residues" evidence="6">
    <location>
        <begin position="941"/>
        <end position="954"/>
    </location>
</feature>
<feature type="region of interest" description="Disordered" evidence="6">
    <location>
        <begin position="1"/>
        <end position="36"/>
    </location>
</feature>
<dbReference type="CDD" id="cd06186">
    <property type="entry name" value="NOX_Duox_like_FAD_NADP"/>
    <property type="match status" value="1"/>
</dbReference>
<dbReference type="InterPro" id="IPR039261">
    <property type="entry name" value="FNR_nucleotide-bd"/>
</dbReference>
<feature type="transmembrane region" description="Helical" evidence="7">
    <location>
        <begin position="504"/>
        <end position="528"/>
    </location>
</feature>
<sequence>MNNNQAISFPTEERFARNSTGSVSSTSAGADTRSSSSIKSSELRLVEQASVPNKNVKKSSFSSAIKALAPGRIFRCVVGLYADRKLFILASFHIVATLICYAHFGLMKFQSQSTTVPAAAPFRNWKVGVPTFEFGTMHAILFQLAILPLTMCRLLIASLSKTSVSKIIPFNDMTRCHIAIGYTFAFLLLVTIVVFLIFFGTICNAGDQSFCKKFSTEIMITGYFIFITFMTVAFTSFFRYKIKYRIFYVVHHIVFIAYILTIMHTIDVVERKQGGRSQTYKWFASSILLYLADRASMYLSHRYDSRITSAYTIDSEDKAGRLVILKVKKPSMLTFEAGQYVYLKIPKVDNRWYPFSIASSPDNDMMSFYIKVHGEKSWSNNLYDVLQAEIESRAELDMKIEVLGPYGTALGDKRDYTHATVVGTGTGFVPCMSALEDHVNACLTLDPKRYVKKSVKRRSIAKESLTIKRPATSFLKWSIVSQDVDMLTVAADLIQQAGKTKRKIYTHVLFLVAPALGVLALGLTYSWNFYGFALYGHMETVLMSITMVFQATFLASIVLIGENKIYLKIVDLVFIVLNAVSDWYWISKDLFGNFRQFDLIMYSLLSAYMILRLWSRSLCDIDCLNSQHSAIRSGPVVYEKFHFVWSCRSAELIAQVFPDLSSLWDELVKSWGQEEAAKRCEIKIHCTDLDRERCQKLVNAIQDSNLYKHDCLKFGKPFLLGILEETSMEILSSDLPATQTLFAFCGSEVIAKELKAAKVLRDLVLSMTGHVSHTTDLVIQTYGSTPSGSTKGREDKFLEPPAPHPFNVRPATTDNIIDLSNDDRRTTRLARLNSAFSRSNSKMDVEKKLTNVADDASSHASHVSFDDSYISSDDDDIEMGEETDTVLQSSPSAYEIFDDDGVAETSEVPMDIKNKEVCYDLGANLANAKSPPRPKQSKINSKREMKKNGGEKKSIKSLNVETTEQSNNPQESIVQPEEEC</sequence>
<evidence type="ECO:0000256" key="2">
    <source>
        <dbReference type="ARBA" id="ARBA00022692"/>
    </source>
</evidence>
<feature type="transmembrane region" description="Helical" evidence="7">
    <location>
        <begin position="140"/>
        <end position="159"/>
    </location>
</feature>
<feature type="transmembrane region" description="Helical" evidence="7">
    <location>
        <begin position="86"/>
        <end position="104"/>
    </location>
</feature>
<keyword evidence="3 7" id="KW-1133">Transmembrane helix</keyword>
<dbReference type="InterPro" id="IPR050369">
    <property type="entry name" value="RBOH/FRE"/>
</dbReference>
<dbReference type="AlphaFoldDB" id="A0AAD3GZ01"/>
<reference evidence="9 10" key="1">
    <citation type="journal article" date="2021" name="Sci. Rep.">
        <title>The genome of the diatom Chaetoceros tenuissimus carries an ancient integrated fragment of an extant virus.</title>
        <authorList>
            <person name="Hongo Y."/>
            <person name="Kimura K."/>
            <person name="Takaki Y."/>
            <person name="Yoshida Y."/>
            <person name="Baba S."/>
            <person name="Kobayashi G."/>
            <person name="Nagasaki K."/>
            <person name="Hano T."/>
            <person name="Tomaru Y."/>
        </authorList>
    </citation>
    <scope>NUCLEOTIDE SEQUENCE [LARGE SCALE GENOMIC DNA]</scope>
    <source>
        <strain evidence="9 10">NIES-3715</strain>
    </source>
</reference>
<feature type="transmembrane region" description="Helical" evidence="7">
    <location>
        <begin position="246"/>
        <end position="266"/>
    </location>
</feature>
<feature type="compositionally biased region" description="Low complexity" evidence="6">
    <location>
        <begin position="19"/>
        <end position="36"/>
    </location>
</feature>
<feature type="region of interest" description="Disordered" evidence="6">
    <location>
        <begin position="853"/>
        <end position="876"/>
    </location>
</feature>
<dbReference type="EMBL" id="BLLK01000019">
    <property type="protein sequence ID" value="GFH44150.1"/>
    <property type="molecule type" value="Genomic_DNA"/>
</dbReference>
<dbReference type="SUPFAM" id="SSF63380">
    <property type="entry name" value="Riboflavin synthase domain-like"/>
    <property type="match status" value="1"/>
</dbReference>
<protein>
    <recommendedName>
        <fullName evidence="8">FAD-binding FR-type domain-containing protein</fullName>
    </recommendedName>
</protein>
<evidence type="ECO:0000259" key="8">
    <source>
        <dbReference type="PROSITE" id="PS51384"/>
    </source>
</evidence>
<keyword evidence="10" id="KW-1185">Reference proteome</keyword>
<dbReference type="InterPro" id="IPR017938">
    <property type="entry name" value="Riboflavin_synthase-like_b-brl"/>
</dbReference>
<evidence type="ECO:0000256" key="4">
    <source>
        <dbReference type="ARBA" id="ARBA00023002"/>
    </source>
</evidence>
<dbReference type="PROSITE" id="PS51384">
    <property type="entry name" value="FAD_FR"/>
    <property type="match status" value="1"/>
</dbReference>
<feature type="transmembrane region" description="Helical" evidence="7">
    <location>
        <begin position="179"/>
        <end position="202"/>
    </location>
</feature>
<keyword evidence="4" id="KW-0560">Oxidoreductase</keyword>
<dbReference type="GO" id="GO:0005886">
    <property type="term" value="C:plasma membrane"/>
    <property type="evidence" value="ECO:0007669"/>
    <property type="project" value="TreeGrafter"/>
</dbReference>
<keyword evidence="5 7" id="KW-0472">Membrane</keyword>
<feature type="transmembrane region" description="Helical" evidence="7">
    <location>
        <begin position="540"/>
        <end position="559"/>
    </location>
</feature>
<feature type="transmembrane region" description="Helical" evidence="7">
    <location>
        <begin position="565"/>
        <end position="585"/>
    </location>
</feature>
<feature type="domain" description="FAD-binding FR-type" evidence="8">
    <location>
        <begin position="300"/>
        <end position="412"/>
    </location>
</feature>
<feature type="transmembrane region" description="Helical" evidence="7">
    <location>
        <begin position="214"/>
        <end position="234"/>
    </location>
</feature>
<dbReference type="Pfam" id="PF08022">
    <property type="entry name" value="FAD_binding_8"/>
    <property type="match status" value="1"/>
</dbReference>
<organism evidence="9 10">
    <name type="scientific">Chaetoceros tenuissimus</name>
    <dbReference type="NCBI Taxonomy" id="426638"/>
    <lineage>
        <taxon>Eukaryota</taxon>
        <taxon>Sar</taxon>
        <taxon>Stramenopiles</taxon>
        <taxon>Ochrophyta</taxon>
        <taxon>Bacillariophyta</taxon>
        <taxon>Coscinodiscophyceae</taxon>
        <taxon>Chaetocerotophycidae</taxon>
        <taxon>Chaetocerotales</taxon>
        <taxon>Chaetocerotaceae</taxon>
        <taxon>Chaetoceros</taxon>
    </lineage>
</organism>
<dbReference type="Gene3D" id="2.40.30.10">
    <property type="entry name" value="Translation factors"/>
    <property type="match status" value="1"/>
</dbReference>
<dbReference type="Gene3D" id="3.40.50.80">
    <property type="entry name" value="Nucleotide-binding domain of ferredoxin-NADP reductase (FNR) module"/>
    <property type="match status" value="1"/>
</dbReference>
<accession>A0AAD3GZ01</accession>
<feature type="region of interest" description="Disordered" evidence="6">
    <location>
        <begin position="924"/>
        <end position="980"/>
    </location>
</feature>
<dbReference type="Proteomes" id="UP001054902">
    <property type="component" value="Unassembled WGS sequence"/>
</dbReference>
<comment type="caution">
    <text evidence="9">The sequence shown here is derived from an EMBL/GenBank/DDBJ whole genome shotgun (WGS) entry which is preliminary data.</text>
</comment>
<evidence type="ECO:0000256" key="1">
    <source>
        <dbReference type="ARBA" id="ARBA00004141"/>
    </source>
</evidence>
<dbReference type="InterPro" id="IPR017927">
    <property type="entry name" value="FAD-bd_FR_type"/>
</dbReference>